<gene>
    <name evidence="2" type="ORF">UFOVP128_36</name>
    <name evidence="3" type="ORF">UFOVP243_8</name>
</gene>
<evidence type="ECO:0000256" key="1">
    <source>
        <dbReference type="SAM" id="MobiDB-lite"/>
    </source>
</evidence>
<organism evidence="3">
    <name type="scientific">uncultured Caudovirales phage</name>
    <dbReference type="NCBI Taxonomy" id="2100421"/>
    <lineage>
        <taxon>Viruses</taxon>
        <taxon>Duplodnaviria</taxon>
        <taxon>Heunggongvirae</taxon>
        <taxon>Uroviricota</taxon>
        <taxon>Caudoviricetes</taxon>
        <taxon>Peduoviridae</taxon>
        <taxon>Maltschvirus</taxon>
        <taxon>Maltschvirus maltsch</taxon>
    </lineage>
</organism>
<feature type="region of interest" description="Disordered" evidence="1">
    <location>
        <begin position="1"/>
        <end position="64"/>
    </location>
</feature>
<dbReference type="EMBL" id="LR798296">
    <property type="protein sequence ID" value="CAB5222039.1"/>
    <property type="molecule type" value="Genomic_DNA"/>
</dbReference>
<name>A0A6J7WVA2_9CAUD</name>
<dbReference type="EMBL" id="LR796239">
    <property type="protein sequence ID" value="CAB4130856.1"/>
    <property type="molecule type" value="Genomic_DNA"/>
</dbReference>
<feature type="compositionally biased region" description="Polar residues" evidence="1">
    <location>
        <begin position="1"/>
        <end position="12"/>
    </location>
</feature>
<feature type="compositionally biased region" description="Basic and acidic residues" evidence="1">
    <location>
        <begin position="13"/>
        <end position="48"/>
    </location>
</feature>
<sequence length="64" mass="7620">MKITSHNPVESIEQQHYKKKYLERMQQEEEAKDAIRRYNHEEAGRGSEESPMPDSSTMVEKRQL</sequence>
<protein>
    <submittedName>
        <fullName evidence="3">Uncharacterized protein</fullName>
    </submittedName>
</protein>
<reference evidence="3" key="1">
    <citation type="submission" date="2020-05" db="EMBL/GenBank/DDBJ databases">
        <authorList>
            <person name="Chiriac C."/>
            <person name="Salcher M."/>
            <person name="Ghai R."/>
            <person name="Kavagutti S V."/>
        </authorList>
    </citation>
    <scope>NUCLEOTIDE SEQUENCE</scope>
</reference>
<evidence type="ECO:0000313" key="3">
    <source>
        <dbReference type="EMBL" id="CAB5222039.1"/>
    </source>
</evidence>
<evidence type="ECO:0000313" key="2">
    <source>
        <dbReference type="EMBL" id="CAB4130856.1"/>
    </source>
</evidence>
<proteinExistence type="predicted"/>
<accession>A0A6J7WVA2</accession>